<dbReference type="Pfam" id="PF19054">
    <property type="entry name" value="DUF5753"/>
    <property type="match status" value="1"/>
</dbReference>
<protein>
    <submittedName>
        <fullName evidence="2">Transcriptional regulator with XRE-family HTH domain</fullName>
    </submittedName>
</protein>
<evidence type="ECO:0000259" key="1">
    <source>
        <dbReference type="Pfam" id="PF19054"/>
    </source>
</evidence>
<dbReference type="InterPro" id="IPR043917">
    <property type="entry name" value="DUF5753"/>
</dbReference>
<dbReference type="Proteomes" id="UP001519332">
    <property type="component" value="Unassembled WGS sequence"/>
</dbReference>
<dbReference type="EMBL" id="JAGINW010000001">
    <property type="protein sequence ID" value="MBP2321391.1"/>
    <property type="molecule type" value="Genomic_DNA"/>
</dbReference>
<dbReference type="CDD" id="cd00093">
    <property type="entry name" value="HTH_XRE"/>
    <property type="match status" value="1"/>
</dbReference>
<dbReference type="InterPro" id="IPR010982">
    <property type="entry name" value="Lambda_DNA-bd_dom_sf"/>
</dbReference>
<accession>A0ABS4TAF0</accession>
<keyword evidence="3" id="KW-1185">Reference proteome</keyword>
<evidence type="ECO:0000313" key="3">
    <source>
        <dbReference type="Proteomes" id="UP001519332"/>
    </source>
</evidence>
<reference evidence="2 3" key="1">
    <citation type="submission" date="2021-03" db="EMBL/GenBank/DDBJ databases">
        <title>Sequencing the genomes of 1000 actinobacteria strains.</title>
        <authorList>
            <person name="Klenk H.-P."/>
        </authorList>
    </citation>
    <scope>NUCLEOTIDE SEQUENCE [LARGE SCALE GENOMIC DNA]</scope>
    <source>
        <strain evidence="2 3">DSM 46670</strain>
    </source>
</reference>
<organism evidence="2 3">
    <name type="scientific">Kibdelosporangium banguiense</name>
    <dbReference type="NCBI Taxonomy" id="1365924"/>
    <lineage>
        <taxon>Bacteria</taxon>
        <taxon>Bacillati</taxon>
        <taxon>Actinomycetota</taxon>
        <taxon>Actinomycetes</taxon>
        <taxon>Pseudonocardiales</taxon>
        <taxon>Pseudonocardiaceae</taxon>
        <taxon>Kibdelosporangium</taxon>
    </lineage>
</organism>
<dbReference type="Gene3D" id="1.10.260.40">
    <property type="entry name" value="lambda repressor-like DNA-binding domains"/>
    <property type="match status" value="1"/>
</dbReference>
<evidence type="ECO:0000313" key="2">
    <source>
        <dbReference type="EMBL" id="MBP2321391.1"/>
    </source>
</evidence>
<comment type="caution">
    <text evidence="2">The sequence shown here is derived from an EMBL/GenBank/DDBJ whole genome shotgun (WGS) entry which is preliminary data.</text>
</comment>
<dbReference type="Pfam" id="PF13560">
    <property type="entry name" value="HTH_31"/>
    <property type="match status" value="1"/>
</dbReference>
<gene>
    <name evidence="2" type="ORF">JOF56_001776</name>
</gene>
<sequence length="280" mass="31294">MSTDKRLLAFGGRLRRLREKSGFRTGKDFAGRLGWMASKVSRVETGATLPSDSDLAAWLTAVEAPEDVALELHDELLELRLARNSWKRQLRTGHAPRQREHATAEQTATRITMVEFYLVPGLVQTAEYARQLFAMAAKLHQTPADTDEAVRARIRRQDVLYDPSKQIEILVAETALRYPLCSAPVLRAQIDRLITLSALPNVRIGVIPVDTVLPAITMHGFIILDDEVQIEINHTELATVDHDDVELYRRITNELWSVAVEGDEARSLLNRVLDAIGSGG</sequence>
<name>A0ABS4TAF0_9PSEU</name>
<feature type="domain" description="DUF5753" evidence="1">
    <location>
        <begin position="99"/>
        <end position="271"/>
    </location>
</feature>
<proteinExistence type="predicted"/>
<dbReference type="SUPFAM" id="SSF47413">
    <property type="entry name" value="lambda repressor-like DNA-binding domains"/>
    <property type="match status" value="1"/>
</dbReference>
<dbReference type="InterPro" id="IPR001387">
    <property type="entry name" value="Cro/C1-type_HTH"/>
</dbReference>
<dbReference type="RefSeq" id="WP_209636243.1">
    <property type="nucleotide sequence ID" value="NZ_JAGINW010000001.1"/>
</dbReference>